<evidence type="ECO:0000313" key="12">
    <source>
        <dbReference type="EMBL" id="ELU01545.1"/>
    </source>
</evidence>
<reference evidence="14" key="1">
    <citation type="submission" date="2012-12" db="EMBL/GenBank/DDBJ databases">
        <authorList>
            <person name="Hellsten U."/>
            <person name="Grimwood J."/>
            <person name="Chapman J.A."/>
            <person name="Shapiro H."/>
            <person name="Aerts A."/>
            <person name="Otillar R.P."/>
            <person name="Terry A.Y."/>
            <person name="Boore J.L."/>
            <person name="Simakov O."/>
            <person name="Marletaz F."/>
            <person name="Cho S.-J."/>
            <person name="Edsinger-Gonzales E."/>
            <person name="Havlak P."/>
            <person name="Kuo D.-H."/>
            <person name="Larsson T."/>
            <person name="Lv J."/>
            <person name="Arendt D."/>
            <person name="Savage R."/>
            <person name="Osoegawa K."/>
            <person name="de Jong P."/>
            <person name="Lindberg D.R."/>
            <person name="Seaver E.C."/>
            <person name="Weisblat D.A."/>
            <person name="Putnam N.H."/>
            <person name="Grigoriev I.V."/>
            <person name="Rokhsar D.S."/>
        </authorList>
    </citation>
    <scope>NUCLEOTIDE SEQUENCE</scope>
    <source>
        <strain evidence="14">I ESC-2004</strain>
    </source>
</reference>
<feature type="transmembrane region" description="Helical" evidence="10">
    <location>
        <begin position="12"/>
        <end position="33"/>
    </location>
</feature>
<keyword evidence="5 10" id="KW-0472">Membrane</keyword>
<feature type="domain" description="G-protein coupled receptors family 1 profile" evidence="11">
    <location>
        <begin position="25"/>
        <end position="284"/>
    </location>
</feature>
<evidence type="ECO:0000256" key="7">
    <source>
        <dbReference type="ARBA" id="ARBA00023224"/>
    </source>
</evidence>
<keyword evidence="2 8" id="KW-0812">Transmembrane</keyword>
<sequence length="335" mass="37414">MAYGWPVKVFLPVMYLLVFMTGLIGNVCILLLITTRRKMHTVTNIFIGLLATGDLMIVLFCMPFSVPSLYIYEKWTLGLTACRVILVLQTTSAFLSALTLTAMSVERYFVLVHPMKAMTAWTQKTAIYCSISIVLISMLCASPFSLLTELAPVDPSNQNNTDVLCLAIGPQPLILTLTVFRLTLTYVIPLAIMGVLYGLTIRQLTGSSLKGSQPERIVTSRKKVVHMLIILVVVFAICWLPSWVQYMILAIDANLLLMDDGLAKYMPVTTFLVYFNCIMNPFLYSFMSSQYRNGFKAMFAQCCCGRMRHARTQFSNTSGSDTTGKVSTEVKSLDK</sequence>
<feature type="region of interest" description="Disordered" evidence="9">
    <location>
        <begin position="315"/>
        <end position="335"/>
    </location>
</feature>
<organism evidence="12">
    <name type="scientific">Capitella teleta</name>
    <name type="common">Polychaete worm</name>
    <dbReference type="NCBI Taxonomy" id="283909"/>
    <lineage>
        <taxon>Eukaryota</taxon>
        <taxon>Metazoa</taxon>
        <taxon>Spiralia</taxon>
        <taxon>Lophotrochozoa</taxon>
        <taxon>Annelida</taxon>
        <taxon>Polychaeta</taxon>
        <taxon>Sedentaria</taxon>
        <taxon>Scolecida</taxon>
        <taxon>Capitellidae</taxon>
        <taxon>Capitella</taxon>
    </lineage>
</organism>
<dbReference type="OrthoDB" id="2132067at2759"/>
<evidence type="ECO:0000313" key="13">
    <source>
        <dbReference type="EnsemblMetazoa" id="CapteP201805"/>
    </source>
</evidence>
<evidence type="ECO:0000256" key="6">
    <source>
        <dbReference type="ARBA" id="ARBA00023170"/>
    </source>
</evidence>
<evidence type="ECO:0000256" key="3">
    <source>
        <dbReference type="ARBA" id="ARBA00022989"/>
    </source>
</evidence>
<name>R7U5A1_CAPTE</name>
<evidence type="ECO:0000256" key="1">
    <source>
        <dbReference type="ARBA" id="ARBA00004141"/>
    </source>
</evidence>
<proteinExistence type="inferred from homology"/>
<dbReference type="STRING" id="283909.R7U5A1"/>
<dbReference type="GO" id="GO:0004930">
    <property type="term" value="F:G protein-coupled receptor activity"/>
    <property type="evidence" value="ECO:0007669"/>
    <property type="project" value="UniProtKB-KW"/>
</dbReference>
<dbReference type="PRINTS" id="PR00237">
    <property type="entry name" value="GPCRRHODOPSN"/>
</dbReference>
<dbReference type="GO" id="GO:0005886">
    <property type="term" value="C:plasma membrane"/>
    <property type="evidence" value="ECO:0007669"/>
    <property type="project" value="TreeGrafter"/>
</dbReference>
<keyword evidence="4 8" id="KW-0297">G-protein coupled receptor</keyword>
<dbReference type="InterPro" id="IPR017452">
    <property type="entry name" value="GPCR_Rhodpsn_7TM"/>
</dbReference>
<evidence type="ECO:0000256" key="2">
    <source>
        <dbReference type="ARBA" id="ARBA00022692"/>
    </source>
</evidence>
<dbReference type="EnsemblMetazoa" id="CapteT201805">
    <property type="protein sequence ID" value="CapteP201805"/>
    <property type="gene ID" value="CapteG201805"/>
</dbReference>
<dbReference type="PROSITE" id="PS00237">
    <property type="entry name" value="G_PROTEIN_RECEP_F1_1"/>
    <property type="match status" value="1"/>
</dbReference>
<dbReference type="Proteomes" id="UP000014760">
    <property type="component" value="Unassembled WGS sequence"/>
</dbReference>
<dbReference type="SMART" id="SM01381">
    <property type="entry name" value="7TM_GPCR_Srsx"/>
    <property type="match status" value="1"/>
</dbReference>
<reference evidence="13" key="3">
    <citation type="submission" date="2015-06" db="UniProtKB">
        <authorList>
            <consortium name="EnsemblMetazoa"/>
        </authorList>
    </citation>
    <scope>IDENTIFICATION</scope>
</reference>
<comment type="similarity">
    <text evidence="8">Belongs to the G-protein coupled receptor 1 family.</text>
</comment>
<accession>R7U5A1</accession>
<evidence type="ECO:0000256" key="5">
    <source>
        <dbReference type="ARBA" id="ARBA00023136"/>
    </source>
</evidence>
<dbReference type="InterPro" id="IPR000276">
    <property type="entry name" value="GPCR_Rhodpsn"/>
</dbReference>
<feature type="transmembrane region" description="Helical" evidence="10">
    <location>
        <begin position="45"/>
        <end position="72"/>
    </location>
</feature>
<feature type="transmembrane region" description="Helical" evidence="10">
    <location>
        <begin position="265"/>
        <end position="286"/>
    </location>
</feature>
<evidence type="ECO:0000256" key="9">
    <source>
        <dbReference type="SAM" id="MobiDB-lite"/>
    </source>
</evidence>
<keyword evidence="14" id="KW-1185">Reference proteome</keyword>
<gene>
    <name evidence="12" type="ORF">CAPTEDRAFT_201805</name>
</gene>
<dbReference type="Pfam" id="PF00001">
    <property type="entry name" value="7tm_1"/>
    <property type="match status" value="1"/>
</dbReference>
<dbReference type="PANTHER" id="PTHR45695">
    <property type="entry name" value="LEUCOKININ RECEPTOR-RELATED"/>
    <property type="match status" value="1"/>
</dbReference>
<dbReference type="SUPFAM" id="SSF81321">
    <property type="entry name" value="Family A G protein-coupled receptor-like"/>
    <property type="match status" value="1"/>
</dbReference>
<dbReference type="OMA" id="VSCIWIF"/>
<keyword evidence="3 10" id="KW-1133">Transmembrane helix</keyword>
<evidence type="ECO:0000256" key="4">
    <source>
        <dbReference type="ARBA" id="ARBA00023040"/>
    </source>
</evidence>
<dbReference type="HOGENOM" id="CLU_009579_6_3_1"/>
<evidence type="ECO:0000256" key="10">
    <source>
        <dbReference type="SAM" id="Phobius"/>
    </source>
</evidence>
<keyword evidence="7 8" id="KW-0807">Transducer</keyword>
<comment type="subcellular location">
    <subcellularLocation>
        <location evidence="1">Membrane</location>
        <topology evidence="1">Multi-pass membrane protein</topology>
    </subcellularLocation>
</comment>
<feature type="transmembrane region" description="Helical" evidence="10">
    <location>
        <begin position="126"/>
        <end position="147"/>
    </location>
</feature>
<reference evidence="12 14" key="2">
    <citation type="journal article" date="2013" name="Nature">
        <title>Insights into bilaterian evolution from three spiralian genomes.</title>
        <authorList>
            <person name="Simakov O."/>
            <person name="Marletaz F."/>
            <person name="Cho S.J."/>
            <person name="Edsinger-Gonzales E."/>
            <person name="Havlak P."/>
            <person name="Hellsten U."/>
            <person name="Kuo D.H."/>
            <person name="Larsson T."/>
            <person name="Lv J."/>
            <person name="Arendt D."/>
            <person name="Savage R."/>
            <person name="Osoegawa K."/>
            <person name="de Jong P."/>
            <person name="Grimwood J."/>
            <person name="Chapman J.A."/>
            <person name="Shapiro H."/>
            <person name="Aerts A."/>
            <person name="Otillar R.P."/>
            <person name="Terry A.Y."/>
            <person name="Boore J.L."/>
            <person name="Grigoriev I.V."/>
            <person name="Lindberg D.R."/>
            <person name="Seaver E.C."/>
            <person name="Weisblat D.A."/>
            <person name="Putnam N.H."/>
            <person name="Rokhsar D.S."/>
        </authorList>
    </citation>
    <scope>NUCLEOTIDE SEQUENCE</scope>
    <source>
        <strain evidence="12 14">I ESC-2004</strain>
    </source>
</reference>
<dbReference type="AlphaFoldDB" id="R7U5A1"/>
<dbReference type="EMBL" id="KB304960">
    <property type="protein sequence ID" value="ELU01545.1"/>
    <property type="molecule type" value="Genomic_DNA"/>
</dbReference>
<dbReference type="Gene3D" id="1.20.1070.10">
    <property type="entry name" value="Rhodopsin 7-helix transmembrane proteins"/>
    <property type="match status" value="1"/>
</dbReference>
<feature type="transmembrane region" description="Helical" evidence="10">
    <location>
        <begin position="84"/>
        <end position="105"/>
    </location>
</feature>
<evidence type="ECO:0000313" key="14">
    <source>
        <dbReference type="Proteomes" id="UP000014760"/>
    </source>
</evidence>
<dbReference type="PANTHER" id="PTHR45695:SF15">
    <property type="entry name" value="OPSIN RH2"/>
    <property type="match status" value="1"/>
</dbReference>
<evidence type="ECO:0000259" key="11">
    <source>
        <dbReference type="PROSITE" id="PS50262"/>
    </source>
</evidence>
<keyword evidence="6 8" id="KW-0675">Receptor</keyword>
<feature type="transmembrane region" description="Helical" evidence="10">
    <location>
        <begin position="224"/>
        <end position="245"/>
    </location>
</feature>
<evidence type="ECO:0000256" key="8">
    <source>
        <dbReference type="RuleBase" id="RU000688"/>
    </source>
</evidence>
<protein>
    <recommendedName>
        <fullName evidence="11">G-protein coupled receptors family 1 profile domain-containing protein</fullName>
    </recommendedName>
</protein>
<dbReference type="EMBL" id="AMQN01009215">
    <property type="status" value="NOT_ANNOTATED_CDS"/>
    <property type="molecule type" value="Genomic_DNA"/>
</dbReference>
<feature type="transmembrane region" description="Helical" evidence="10">
    <location>
        <begin position="183"/>
        <end position="204"/>
    </location>
</feature>
<dbReference type="PROSITE" id="PS50262">
    <property type="entry name" value="G_PROTEIN_RECEP_F1_2"/>
    <property type="match status" value="1"/>
</dbReference>